<protein>
    <recommendedName>
        <fullName evidence="4">N-acylglucosamine-6-phosphate 2-epimerase</fullName>
        <ecNumber evidence="4">5.1.3.9</ecNumber>
    </recommendedName>
</protein>
<keyword evidence="5 7" id="KW-0413">Isomerase</keyword>
<evidence type="ECO:0000256" key="3">
    <source>
        <dbReference type="ARBA" id="ARBA00005081"/>
    </source>
</evidence>
<comment type="catalytic activity">
    <reaction evidence="1">
        <text>an N-acyl-D-glucosamine 6-phosphate = an N-acyl-D-mannosamine 6-phosphate</text>
        <dbReference type="Rhea" id="RHEA:23932"/>
        <dbReference type="ChEBI" id="CHEBI:57599"/>
        <dbReference type="ChEBI" id="CHEBI:57666"/>
        <dbReference type="EC" id="5.1.3.9"/>
    </reaction>
</comment>
<accession>A0AAX2JEH7</accession>
<proteinExistence type="predicted"/>
<keyword evidence="6" id="KW-0119">Carbohydrate metabolism</keyword>
<dbReference type="InterPro" id="IPR013785">
    <property type="entry name" value="Aldolase_TIM"/>
</dbReference>
<dbReference type="EMBL" id="LS483487">
    <property type="protein sequence ID" value="SQJ11074.1"/>
    <property type="molecule type" value="Genomic_DNA"/>
</dbReference>
<gene>
    <name evidence="7" type="primary">nanE_1</name>
    <name evidence="7" type="ORF">NCTC12112_02557</name>
</gene>
<dbReference type="Pfam" id="PF04131">
    <property type="entry name" value="NanE"/>
    <property type="match status" value="1"/>
</dbReference>
<dbReference type="NCBIfam" id="NF002231">
    <property type="entry name" value="PRK01130.1"/>
    <property type="match status" value="1"/>
</dbReference>
<dbReference type="Proteomes" id="UP000249008">
    <property type="component" value="Chromosome 1"/>
</dbReference>
<evidence type="ECO:0000256" key="4">
    <source>
        <dbReference type="ARBA" id="ARBA00013180"/>
    </source>
</evidence>
<evidence type="ECO:0000256" key="5">
    <source>
        <dbReference type="ARBA" id="ARBA00023235"/>
    </source>
</evidence>
<dbReference type="PANTHER" id="PTHR36204:SF1">
    <property type="entry name" value="N-ACETYLMANNOSAMINE-6-PHOSPHATE 2-EPIMERASE-RELATED"/>
    <property type="match status" value="1"/>
</dbReference>
<reference evidence="7 8" key="1">
    <citation type="submission" date="2018-06" db="EMBL/GenBank/DDBJ databases">
        <authorList>
            <consortium name="Pathogen Informatics"/>
            <person name="Doyle S."/>
        </authorList>
    </citation>
    <scope>NUCLEOTIDE SEQUENCE [LARGE SCALE GENOMIC DNA]</scope>
    <source>
        <strain evidence="7 8">NCTC12112</strain>
    </source>
</reference>
<organism evidence="7 8">
    <name type="scientific">Fusobacterium ulcerans</name>
    <dbReference type="NCBI Taxonomy" id="861"/>
    <lineage>
        <taxon>Bacteria</taxon>
        <taxon>Fusobacteriati</taxon>
        <taxon>Fusobacteriota</taxon>
        <taxon>Fusobacteriia</taxon>
        <taxon>Fusobacteriales</taxon>
        <taxon>Fusobacteriaceae</taxon>
        <taxon>Fusobacterium</taxon>
    </lineage>
</organism>
<dbReference type="GO" id="GO:0047465">
    <property type="term" value="F:N-acylglucosamine-6-phosphate 2-epimerase activity"/>
    <property type="evidence" value="ECO:0007669"/>
    <property type="project" value="UniProtKB-EC"/>
</dbReference>
<evidence type="ECO:0000313" key="7">
    <source>
        <dbReference type="EMBL" id="SQJ11074.1"/>
    </source>
</evidence>
<dbReference type="InterPro" id="IPR007260">
    <property type="entry name" value="NanE"/>
</dbReference>
<evidence type="ECO:0000256" key="1">
    <source>
        <dbReference type="ARBA" id="ARBA00000056"/>
    </source>
</evidence>
<dbReference type="GO" id="GO:0019262">
    <property type="term" value="P:N-acetylneuraminate catabolic process"/>
    <property type="evidence" value="ECO:0007669"/>
    <property type="project" value="TreeGrafter"/>
</dbReference>
<dbReference type="GeneID" id="78453835"/>
<evidence type="ECO:0000313" key="8">
    <source>
        <dbReference type="Proteomes" id="UP000249008"/>
    </source>
</evidence>
<name>A0AAX2JEH7_9FUSO</name>
<evidence type="ECO:0000256" key="2">
    <source>
        <dbReference type="ARBA" id="ARBA00002147"/>
    </source>
</evidence>
<evidence type="ECO:0000256" key="6">
    <source>
        <dbReference type="ARBA" id="ARBA00023277"/>
    </source>
</evidence>
<dbReference type="SUPFAM" id="SSF51366">
    <property type="entry name" value="Ribulose-phoshate binding barrel"/>
    <property type="match status" value="1"/>
</dbReference>
<dbReference type="EC" id="5.1.3.9" evidence="4"/>
<dbReference type="RefSeq" id="WP_005980868.1">
    <property type="nucleotide sequence ID" value="NZ_CABKNW010000005.1"/>
</dbReference>
<dbReference type="GO" id="GO:0006053">
    <property type="term" value="P:N-acetylmannosamine catabolic process"/>
    <property type="evidence" value="ECO:0007669"/>
    <property type="project" value="TreeGrafter"/>
</dbReference>
<comment type="function">
    <text evidence="2">Converts N-acetylmannosamine-6-phosphate (ManNAc-6-P) to N-acetylglucosamine-6-phosphate (GlcNAc-6-P).</text>
</comment>
<dbReference type="KEGG" id="ful:C4N20_03370"/>
<dbReference type="GO" id="GO:0005829">
    <property type="term" value="C:cytosol"/>
    <property type="evidence" value="ECO:0007669"/>
    <property type="project" value="TreeGrafter"/>
</dbReference>
<dbReference type="PANTHER" id="PTHR36204">
    <property type="entry name" value="N-ACETYLMANNOSAMINE-6-PHOSPHATE 2-EPIMERASE-RELATED"/>
    <property type="match status" value="1"/>
</dbReference>
<dbReference type="InterPro" id="IPR011060">
    <property type="entry name" value="RibuloseP-bd_barrel"/>
</dbReference>
<dbReference type="AlphaFoldDB" id="A0AAX2JEH7"/>
<dbReference type="Gene3D" id="3.20.20.70">
    <property type="entry name" value="Aldolase class I"/>
    <property type="match status" value="1"/>
</dbReference>
<comment type="pathway">
    <text evidence="3">Amino-sugar metabolism; N-acetylneuraminate degradation; D-fructose 6-phosphate from N-acetylneuraminate: step 3/5.</text>
</comment>
<sequence length="242" mass="27268">MNDKNKKIIEDIKNGLILSCQVKKTDPLYLPEIIEKLVMCGEWGDACGYRIDTPENIAKIRKITNKPIIGLWKINIETEDVFITPTMREVDEIVKAGADIIAVDATNRVNSYGKKTYEIISEIKEKYPELLILADIRNAEEAREALKMGAHMVAPTLYRFNDNPKSTDSPDFEELARIVEACEGLGLVIMEGKISSPEEAIQSLYLGAHAVVIGSAITRPHLTTLRFTSIMNKYKRKIPLKY</sequence>